<keyword evidence="3" id="KW-0547">Nucleotide-binding</keyword>
<keyword evidence="5" id="KW-0067">ATP-binding</keyword>
<accession>K1SD85</accession>
<dbReference type="AlphaFoldDB" id="K1SD85"/>
<feature type="non-terminal residue" evidence="9">
    <location>
        <position position="187"/>
    </location>
</feature>
<dbReference type="PANTHER" id="PTHR11059">
    <property type="entry name" value="DNA REPAIR PROTEIN RECN"/>
    <property type="match status" value="1"/>
</dbReference>
<evidence type="ECO:0000256" key="8">
    <source>
        <dbReference type="SAM" id="Coils"/>
    </source>
</evidence>
<dbReference type="GO" id="GO:0009432">
    <property type="term" value="P:SOS response"/>
    <property type="evidence" value="ECO:0007669"/>
    <property type="project" value="TreeGrafter"/>
</dbReference>
<dbReference type="InterPro" id="IPR004604">
    <property type="entry name" value="DNA_recomb/repair_RecN"/>
</dbReference>
<evidence type="ECO:0000256" key="2">
    <source>
        <dbReference type="ARBA" id="ARBA00021315"/>
    </source>
</evidence>
<feature type="non-terminal residue" evidence="9">
    <location>
        <position position="1"/>
    </location>
</feature>
<feature type="coiled-coil region" evidence="8">
    <location>
        <begin position="48"/>
        <end position="86"/>
    </location>
</feature>
<dbReference type="EMBL" id="AJWZ01009336">
    <property type="protein sequence ID" value="EKC51600.1"/>
    <property type="molecule type" value="Genomic_DNA"/>
</dbReference>
<name>K1SD85_9ZZZZ</name>
<dbReference type="GO" id="GO:0043590">
    <property type="term" value="C:bacterial nucleoid"/>
    <property type="evidence" value="ECO:0007669"/>
    <property type="project" value="TreeGrafter"/>
</dbReference>
<evidence type="ECO:0000256" key="1">
    <source>
        <dbReference type="ARBA" id="ARBA00009441"/>
    </source>
</evidence>
<keyword evidence="8" id="KW-0175">Coiled coil</keyword>
<dbReference type="GO" id="GO:0005524">
    <property type="term" value="F:ATP binding"/>
    <property type="evidence" value="ECO:0007669"/>
    <property type="project" value="UniProtKB-KW"/>
</dbReference>
<evidence type="ECO:0000256" key="3">
    <source>
        <dbReference type="ARBA" id="ARBA00022741"/>
    </source>
</evidence>
<protein>
    <recommendedName>
        <fullName evidence="2">DNA repair protein RecN</fullName>
    </recommendedName>
    <alternativeName>
        <fullName evidence="7">Recombination protein N</fullName>
    </alternativeName>
</protein>
<evidence type="ECO:0000256" key="5">
    <source>
        <dbReference type="ARBA" id="ARBA00022840"/>
    </source>
</evidence>
<comment type="caution">
    <text evidence="9">The sequence shown here is derived from an EMBL/GenBank/DDBJ whole genome shotgun (WGS) entry which is preliminary data.</text>
</comment>
<proteinExistence type="inferred from homology"/>
<dbReference type="PANTHER" id="PTHR11059:SF0">
    <property type="entry name" value="DNA REPAIR PROTEIN RECN"/>
    <property type="match status" value="1"/>
</dbReference>
<evidence type="ECO:0000313" key="9">
    <source>
        <dbReference type="EMBL" id="EKC51600.1"/>
    </source>
</evidence>
<sequence>HDVSEYMSDLEFDEEDFRSTEDRLNTINHLKGKYGNTIEEILRYKEEKEAYLEKLADYDAYMQKLNAEWEEKQALLKKACEELSEIRRKNAAVLTQKLKDALIGLNFLTVEFDIAVRPGQAITTKGYDDVEFLISTNPGESLKPLNQVASGGELSRVMLAIKTVLAGKDAIDTLIFDEIDTGISGRT</sequence>
<keyword evidence="4" id="KW-0227">DNA damage</keyword>
<dbReference type="Gene3D" id="3.40.50.300">
    <property type="entry name" value="P-loop containing nucleotide triphosphate hydrolases"/>
    <property type="match status" value="1"/>
</dbReference>
<dbReference type="GO" id="GO:0006310">
    <property type="term" value="P:DNA recombination"/>
    <property type="evidence" value="ECO:0007669"/>
    <property type="project" value="InterPro"/>
</dbReference>
<comment type="similarity">
    <text evidence="1">Belongs to the RecN family.</text>
</comment>
<gene>
    <name evidence="9" type="ORF">OBE_13524</name>
</gene>
<keyword evidence="6" id="KW-0234">DNA repair</keyword>
<evidence type="ECO:0000256" key="4">
    <source>
        <dbReference type="ARBA" id="ARBA00022763"/>
    </source>
</evidence>
<evidence type="ECO:0000256" key="7">
    <source>
        <dbReference type="ARBA" id="ARBA00033408"/>
    </source>
</evidence>
<dbReference type="GO" id="GO:0006281">
    <property type="term" value="P:DNA repair"/>
    <property type="evidence" value="ECO:0007669"/>
    <property type="project" value="UniProtKB-KW"/>
</dbReference>
<reference evidence="9" key="1">
    <citation type="journal article" date="2013" name="Environ. Microbiol.">
        <title>Microbiota from the distal guts of lean and obese adolescents exhibit partial functional redundancy besides clear differences in community structure.</title>
        <authorList>
            <person name="Ferrer M."/>
            <person name="Ruiz A."/>
            <person name="Lanza F."/>
            <person name="Haange S.B."/>
            <person name="Oberbach A."/>
            <person name="Till H."/>
            <person name="Bargiela R."/>
            <person name="Campoy C."/>
            <person name="Segura M.T."/>
            <person name="Richter M."/>
            <person name="von Bergen M."/>
            <person name="Seifert J."/>
            <person name="Suarez A."/>
        </authorList>
    </citation>
    <scope>NUCLEOTIDE SEQUENCE</scope>
</reference>
<dbReference type="InterPro" id="IPR027417">
    <property type="entry name" value="P-loop_NTPase"/>
</dbReference>
<dbReference type="SUPFAM" id="SSF52540">
    <property type="entry name" value="P-loop containing nucleoside triphosphate hydrolases"/>
    <property type="match status" value="1"/>
</dbReference>
<organism evidence="9">
    <name type="scientific">human gut metagenome</name>
    <dbReference type="NCBI Taxonomy" id="408170"/>
    <lineage>
        <taxon>unclassified sequences</taxon>
        <taxon>metagenomes</taxon>
        <taxon>organismal metagenomes</taxon>
    </lineage>
</organism>
<evidence type="ECO:0000256" key="6">
    <source>
        <dbReference type="ARBA" id="ARBA00023204"/>
    </source>
</evidence>